<dbReference type="Pfam" id="PF13751">
    <property type="entry name" value="DDE_Tnp_1_6"/>
    <property type="match status" value="1"/>
</dbReference>
<evidence type="ECO:0000259" key="2">
    <source>
        <dbReference type="Pfam" id="PF05598"/>
    </source>
</evidence>
<reference evidence="4 5" key="1">
    <citation type="submission" date="2019-02" db="EMBL/GenBank/DDBJ databases">
        <title>Deep-cultivation of Planctomycetes and their phenomic and genomic characterization uncovers novel biology.</title>
        <authorList>
            <person name="Wiegand S."/>
            <person name="Jogler M."/>
            <person name="Boedeker C."/>
            <person name="Pinto D."/>
            <person name="Vollmers J."/>
            <person name="Rivas-Marin E."/>
            <person name="Kohn T."/>
            <person name="Peeters S.H."/>
            <person name="Heuer A."/>
            <person name="Rast P."/>
            <person name="Oberbeckmann S."/>
            <person name="Bunk B."/>
            <person name="Jeske O."/>
            <person name="Meyerdierks A."/>
            <person name="Storesund J.E."/>
            <person name="Kallscheuer N."/>
            <person name="Luecker S."/>
            <person name="Lage O.M."/>
            <person name="Pohl T."/>
            <person name="Merkel B.J."/>
            <person name="Hornburger P."/>
            <person name="Mueller R.-W."/>
            <person name="Bruemmer F."/>
            <person name="Labrenz M."/>
            <person name="Spormann A.M."/>
            <person name="Op Den Camp H."/>
            <person name="Overmann J."/>
            <person name="Amann R."/>
            <person name="Jetten M.S.M."/>
            <person name="Mascher T."/>
            <person name="Medema M.H."/>
            <person name="Devos D.P."/>
            <person name="Kaster A.-K."/>
            <person name="Ovreas L."/>
            <person name="Rohde M."/>
            <person name="Galperin M.Y."/>
            <person name="Jogler C."/>
        </authorList>
    </citation>
    <scope>NUCLEOTIDE SEQUENCE [LARGE SCALE GENOMIC DNA]</scope>
    <source>
        <strain evidence="4 5">KOR42</strain>
    </source>
</reference>
<keyword evidence="5" id="KW-1185">Reference proteome</keyword>
<protein>
    <submittedName>
        <fullName evidence="4">Transposase DDE domain protein</fullName>
    </submittedName>
</protein>
<dbReference type="PANTHER" id="PTHR35604">
    <property type="entry name" value="TRANSPOSASE INSH FOR INSERTION SEQUENCE ELEMENT IS5A-RELATED"/>
    <property type="match status" value="1"/>
</dbReference>
<accession>A0A5C5WNY2</accession>
<dbReference type="AlphaFoldDB" id="A0A5C5WNY2"/>
<dbReference type="InterPro" id="IPR025668">
    <property type="entry name" value="Tnp_DDE_dom"/>
</dbReference>
<name>A0A5C5WNY2_9PLAN</name>
<feature type="region of interest" description="Disordered" evidence="1">
    <location>
        <begin position="337"/>
        <end position="356"/>
    </location>
</feature>
<dbReference type="Proteomes" id="UP000317243">
    <property type="component" value="Unassembled WGS sequence"/>
</dbReference>
<evidence type="ECO:0000259" key="3">
    <source>
        <dbReference type="Pfam" id="PF13751"/>
    </source>
</evidence>
<organism evidence="4 5">
    <name type="scientific">Thalassoglobus neptunius</name>
    <dbReference type="NCBI Taxonomy" id="1938619"/>
    <lineage>
        <taxon>Bacteria</taxon>
        <taxon>Pseudomonadati</taxon>
        <taxon>Planctomycetota</taxon>
        <taxon>Planctomycetia</taxon>
        <taxon>Planctomycetales</taxon>
        <taxon>Planctomycetaceae</taxon>
        <taxon>Thalassoglobus</taxon>
    </lineage>
</organism>
<dbReference type="RefSeq" id="WP_197441221.1">
    <property type="nucleotide sequence ID" value="NZ_SIHI01000009.1"/>
</dbReference>
<feature type="domain" description="Transposase DDE" evidence="3">
    <location>
        <begin position="318"/>
        <end position="394"/>
    </location>
</feature>
<feature type="domain" description="Transposase InsH N-terminal" evidence="2">
    <location>
        <begin position="26"/>
        <end position="119"/>
    </location>
</feature>
<dbReference type="PANTHER" id="PTHR35604:SF2">
    <property type="entry name" value="TRANSPOSASE INSH FOR INSERTION SEQUENCE ELEMENT IS5A-RELATED"/>
    <property type="match status" value="1"/>
</dbReference>
<dbReference type="Pfam" id="PF05598">
    <property type="entry name" value="DUF772"/>
    <property type="match status" value="1"/>
</dbReference>
<evidence type="ECO:0000256" key="1">
    <source>
        <dbReference type="SAM" id="MobiDB-lite"/>
    </source>
</evidence>
<evidence type="ECO:0000313" key="5">
    <source>
        <dbReference type="Proteomes" id="UP000317243"/>
    </source>
</evidence>
<gene>
    <name evidence="4" type="ORF">KOR42_32170</name>
</gene>
<evidence type="ECO:0000313" key="4">
    <source>
        <dbReference type="EMBL" id="TWT51935.1"/>
    </source>
</evidence>
<dbReference type="EMBL" id="SIHI01000009">
    <property type="protein sequence ID" value="TWT51935.1"/>
    <property type="molecule type" value="Genomic_DNA"/>
</dbReference>
<proteinExistence type="predicted"/>
<comment type="caution">
    <text evidence="4">The sequence shown here is derived from an EMBL/GenBank/DDBJ whole genome shotgun (WGS) entry which is preliminary data.</text>
</comment>
<feature type="compositionally biased region" description="Basic residues" evidence="1">
    <location>
        <begin position="337"/>
        <end position="351"/>
    </location>
</feature>
<sequence length="470" mass="53153">MALGRRKSEVQGELWVATVDVARSPGHVFYERLNTLLSDAGFDEFVEELCEPYYSKLGRRGIPPGTYIRMLFIGYFEGIDSQRGIAWRCQDSLSLREFLGLKLTDCVPDHSSLTRIRDRLPVEVVQEVFAFVLQMANEKKLVSAAHVGVDATYLEANAAMKSIVRRDSEDDWKTYVVKLMKEDGVIEEDEEPTDKQIRQFDKKRKGKTVSNKDWKSPVDDDARIVKMKDRRTRLGYKAEHAVDLESEIILSATIQEGTNPDSQTLLDAVADAQANLIRSGSEAAIQDVAADTGYHANDQITECDRFGIRTYIPEPDSPHQRKWTDKSEETKQAVLNNRRRAKRAKSKRMQKQRSEKIERSFAHICETGGARRTWLRGIEKISKRYSLVVAAHNLGIILRSIFGSGKPREAAALGQGLFTQMLRITPTTVQSLSRAIESNFRHFKTSTTSLNGNQPKLRLLLRSPQCSTGC</sequence>
<dbReference type="InterPro" id="IPR008490">
    <property type="entry name" value="Transposase_InsH_N"/>
</dbReference>